<dbReference type="AlphaFoldDB" id="A0A426XH93"/>
<reference evidence="2 3" key="1">
    <citation type="journal article" date="2014" name="Agronomy (Basel)">
        <title>A Draft Genome Sequence for Ensete ventricosum, the Drought-Tolerant Tree Against Hunger.</title>
        <authorList>
            <person name="Harrison J."/>
            <person name="Moore K.A."/>
            <person name="Paszkiewicz K."/>
            <person name="Jones T."/>
            <person name="Grant M."/>
            <person name="Ambacheew D."/>
            <person name="Muzemil S."/>
            <person name="Studholme D.J."/>
        </authorList>
    </citation>
    <scope>NUCLEOTIDE SEQUENCE [LARGE SCALE GENOMIC DNA]</scope>
</reference>
<feature type="non-terminal residue" evidence="2">
    <location>
        <position position="1"/>
    </location>
</feature>
<gene>
    <name evidence="2" type="ORF">B296_00055599</name>
</gene>
<evidence type="ECO:0000313" key="3">
    <source>
        <dbReference type="Proteomes" id="UP000287651"/>
    </source>
</evidence>
<evidence type="ECO:0000313" key="2">
    <source>
        <dbReference type="EMBL" id="RRT38846.1"/>
    </source>
</evidence>
<sequence length="68" mass="7574">RRGEERRGASDERASSFTTATGIECARGAARELRVFESAVEEGEIERLRYSNKRTVLEGTKSERQGGL</sequence>
<feature type="compositionally biased region" description="Basic and acidic residues" evidence="1">
    <location>
        <begin position="1"/>
        <end position="14"/>
    </location>
</feature>
<comment type="caution">
    <text evidence="2">The sequence shown here is derived from an EMBL/GenBank/DDBJ whole genome shotgun (WGS) entry which is preliminary data.</text>
</comment>
<dbReference type="Proteomes" id="UP000287651">
    <property type="component" value="Unassembled WGS sequence"/>
</dbReference>
<accession>A0A426XH93</accession>
<name>A0A426XH93_ENSVE</name>
<protein>
    <submittedName>
        <fullName evidence="2">Uncharacterized protein</fullName>
    </submittedName>
</protein>
<feature type="region of interest" description="Disordered" evidence="1">
    <location>
        <begin position="1"/>
        <end position="20"/>
    </location>
</feature>
<dbReference type="EMBL" id="AMZH03020799">
    <property type="protein sequence ID" value="RRT38846.1"/>
    <property type="molecule type" value="Genomic_DNA"/>
</dbReference>
<organism evidence="2 3">
    <name type="scientific">Ensete ventricosum</name>
    <name type="common">Abyssinian banana</name>
    <name type="synonym">Musa ensete</name>
    <dbReference type="NCBI Taxonomy" id="4639"/>
    <lineage>
        <taxon>Eukaryota</taxon>
        <taxon>Viridiplantae</taxon>
        <taxon>Streptophyta</taxon>
        <taxon>Embryophyta</taxon>
        <taxon>Tracheophyta</taxon>
        <taxon>Spermatophyta</taxon>
        <taxon>Magnoliopsida</taxon>
        <taxon>Liliopsida</taxon>
        <taxon>Zingiberales</taxon>
        <taxon>Musaceae</taxon>
        <taxon>Ensete</taxon>
    </lineage>
</organism>
<proteinExistence type="predicted"/>
<evidence type="ECO:0000256" key="1">
    <source>
        <dbReference type="SAM" id="MobiDB-lite"/>
    </source>
</evidence>